<organism evidence="2 3">
    <name type="scientific">Variovorax humicola</name>
    <dbReference type="NCBI Taxonomy" id="1769758"/>
    <lineage>
        <taxon>Bacteria</taxon>
        <taxon>Pseudomonadati</taxon>
        <taxon>Pseudomonadota</taxon>
        <taxon>Betaproteobacteria</taxon>
        <taxon>Burkholderiales</taxon>
        <taxon>Comamonadaceae</taxon>
        <taxon>Variovorax</taxon>
    </lineage>
</organism>
<dbReference type="RefSeq" id="WP_340367983.1">
    <property type="nucleotide sequence ID" value="NZ_JBBKZV010000046.1"/>
</dbReference>
<keyword evidence="1" id="KW-0732">Signal</keyword>
<evidence type="ECO:0000313" key="2">
    <source>
        <dbReference type="EMBL" id="MEJ8826953.1"/>
    </source>
</evidence>
<feature type="signal peptide" evidence="1">
    <location>
        <begin position="1"/>
        <end position="22"/>
    </location>
</feature>
<comment type="caution">
    <text evidence="2">The sequence shown here is derived from an EMBL/GenBank/DDBJ whole genome shotgun (WGS) entry which is preliminary data.</text>
</comment>
<evidence type="ECO:0000256" key="1">
    <source>
        <dbReference type="SAM" id="SignalP"/>
    </source>
</evidence>
<gene>
    <name evidence="2" type="ORF">WKW80_33985</name>
</gene>
<name>A0ABU8WBS5_9BURK</name>
<sequence>MTKHIMQATFAALIALPLAVHAADMQRRVEVARLGADVMPFSLSTTTHIFAKIADGGTQRVVAKNSADTKQVDLVRAHLHDIQAEFLKGDFSGPSHIHGEQMPGLAQLKAAKPGQVAIAYKDVEGGAELTYRTSDVKLVSALHAWFDAQLSDHGADAMAGHQHHSHDEMQKR</sequence>
<dbReference type="EMBL" id="JBBKZV010000046">
    <property type="protein sequence ID" value="MEJ8826953.1"/>
    <property type="molecule type" value="Genomic_DNA"/>
</dbReference>
<evidence type="ECO:0000313" key="3">
    <source>
        <dbReference type="Proteomes" id="UP001363010"/>
    </source>
</evidence>
<keyword evidence="3" id="KW-1185">Reference proteome</keyword>
<proteinExistence type="predicted"/>
<dbReference type="Proteomes" id="UP001363010">
    <property type="component" value="Unassembled WGS sequence"/>
</dbReference>
<reference evidence="2 3" key="1">
    <citation type="submission" date="2024-03" db="EMBL/GenBank/DDBJ databases">
        <title>Novel species of the genus Variovorax.</title>
        <authorList>
            <person name="Liu Q."/>
            <person name="Xin Y.-H."/>
        </authorList>
    </citation>
    <scope>NUCLEOTIDE SEQUENCE [LARGE SCALE GENOMIC DNA]</scope>
    <source>
        <strain evidence="2 3">KACC 18501</strain>
    </source>
</reference>
<accession>A0ABU8WBS5</accession>
<protein>
    <submittedName>
        <fullName evidence="2">Aspartate carbamoyltransferase</fullName>
    </submittedName>
</protein>
<feature type="chain" id="PRO_5046198550" evidence="1">
    <location>
        <begin position="23"/>
        <end position="172"/>
    </location>
</feature>